<dbReference type="Gene3D" id="3.40.50.720">
    <property type="entry name" value="NAD(P)-binding Rossmann-like Domain"/>
    <property type="match status" value="1"/>
</dbReference>
<dbReference type="InterPro" id="IPR036291">
    <property type="entry name" value="NAD(P)-bd_dom_sf"/>
</dbReference>
<evidence type="ECO:0000259" key="1">
    <source>
        <dbReference type="Pfam" id="PF01408"/>
    </source>
</evidence>
<feature type="domain" description="GFO/IDH/MocA-like oxidoreductase" evidence="2">
    <location>
        <begin position="152"/>
        <end position="221"/>
    </location>
</feature>
<dbReference type="SUPFAM" id="SSF55347">
    <property type="entry name" value="Glyceraldehyde-3-phosphate dehydrogenase-like, C-terminal domain"/>
    <property type="match status" value="1"/>
</dbReference>
<accession>A0A3B1BVB9</accession>
<dbReference type="Pfam" id="PF22725">
    <property type="entry name" value="GFO_IDH_MocA_C3"/>
    <property type="match status" value="1"/>
</dbReference>
<dbReference type="InterPro" id="IPR051450">
    <property type="entry name" value="Gfo/Idh/MocA_Oxidoreductases"/>
</dbReference>
<sequence>MVKAGVIGVGHMGQYHVGVISEMPGVELAAIVDKDESRVAPIAKKYLTEYYTDYHDLFDKVDLVTIAVPTSRHYEIARECLLAGLHCLVEKPISDDLGQAEELFEIADKKDLALHVGHVERFNGAVQELRKVVCDPFLIESRRLGPFDSRIQDDGVVLDLMIHDIDIILNLVESPVKKLNVIGSSIFTEKEDVVNVQIVFENGCMANIIASRATQEKIRTLAITQEKEYVVLNYTNQDILVHHRASSKSELTRQELRYKQEALIERIFVHRENPLKLEIKHFMDCATNGAKRHTSIENELKSLKVALNVLSQLEPVNRRILAQSSI</sequence>
<dbReference type="EMBL" id="UOGE01000001">
    <property type="protein sequence ID" value="VAX15814.1"/>
    <property type="molecule type" value="Genomic_DNA"/>
</dbReference>
<evidence type="ECO:0000259" key="2">
    <source>
        <dbReference type="Pfam" id="PF22725"/>
    </source>
</evidence>
<dbReference type="AlphaFoldDB" id="A0A3B1BVB9"/>
<name>A0A3B1BVB9_9ZZZZ</name>
<gene>
    <name evidence="3" type="ORF">MNBD_NITROSPINAE02-1724</name>
</gene>
<dbReference type="Gene3D" id="3.30.360.10">
    <property type="entry name" value="Dihydrodipicolinate Reductase, domain 2"/>
    <property type="match status" value="1"/>
</dbReference>
<reference evidence="3" key="1">
    <citation type="submission" date="2018-06" db="EMBL/GenBank/DDBJ databases">
        <authorList>
            <person name="Zhirakovskaya E."/>
        </authorList>
    </citation>
    <scope>NUCLEOTIDE SEQUENCE</scope>
</reference>
<dbReference type="SUPFAM" id="SSF51735">
    <property type="entry name" value="NAD(P)-binding Rossmann-fold domains"/>
    <property type="match status" value="1"/>
</dbReference>
<dbReference type="GO" id="GO:0000166">
    <property type="term" value="F:nucleotide binding"/>
    <property type="evidence" value="ECO:0007669"/>
    <property type="project" value="InterPro"/>
</dbReference>
<evidence type="ECO:0000313" key="3">
    <source>
        <dbReference type="EMBL" id="VAX15814.1"/>
    </source>
</evidence>
<proteinExistence type="predicted"/>
<dbReference type="PANTHER" id="PTHR43377:SF1">
    <property type="entry name" value="BILIVERDIN REDUCTASE A"/>
    <property type="match status" value="1"/>
</dbReference>
<protein>
    <submittedName>
        <fullName evidence="3">Uncharacterized protein</fullName>
    </submittedName>
</protein>
<dbReference type="InterPro" id="IPR055170">
    <property type="entry name" value="GFO_IDH_MocA-like_dom"/>
</dbReference>
<dbReference type="InterPro" id="IPR000683">
    <property type="entry name" value="Gfo/Idh/MocA-like_OxRdtase_N"/>
</dbReference>
<organism evidence="3">
    <name type="scientific">hydrothermal vent metagenome</name>
    <dbReference type="NCBI Taxonomy" id="652676"/>
    <lineage>
        <taxon>unclassified sequences</taxon>
        <taxon>metagenomes</taxon>
        <taxon>ecological metagenomes</taxon>
    </lineage>
</organism>
<dbReference type="Pfam" id="PF01408">
    <property type="entry name" value="GFO_IDH_MocA"/>
    <property type="match status" value="1"/>
</dbReference>
<feature type="domain" description="Gfo/Idh/MocA-like oxidoreductase N-terminal" evidence="1">
    <location>
        <begin position="3"/>
        <end position="118"/>
    </location>
</feature>
<dbReference type="PANTHER" id="PTHR43377">
    <property type="entry name" value="BILIVERDIN REDUCTASE A"/>
    <property type="match status" value="1"/>
</dbReference>